<evidence type="ECO:0000256" key="5">
    <source>
        <dbReference type="ARBA" id="ARBA00022840"/>
    </source>
</evidence>
<protein>
    <submittedName>
        <fullName evidence="7">ABC transporter ATP-binding protein</fullName>
    </submittedName>
</protein>
<evidence type="ECO:0000256" key="1">
    <source>
        <dbReference type="ARBA" id="ARBA00004417"/>
    </source>
</evidence>
<evidence type="ECO:0000313" key="8">
    <source>
        <dbReference type="Proteomes" id="UP000032611"/>
    </source>
</evidence>
<dbReference type="AlphaFoldDB" id="A0A0D5LNK4"/>
<evidence type="ECO:0000256" key="3">
    <source>
        <dbReference type="ARBA" id="ARBA00022448"/>
    </source>
</evidence>
<dbReference type="InterPro" id="IPR027417">
    <property type="entry name" value="P-loop_NTPase"/>
</dbReference>
<organism evidence="7 8">
    <name type="scientific">Martelella endophytica</name>
    <dbReference type="NCBI Taxonomy" id="1486262"/>
    <lineage>
        <taxon>Bacteria</taxon>
        <taxon>Pseudomonadati</taxon>
        <taxon>Pseudomonadota</taxon>
        <taxon>Alphaproteobacteria</taxon>
        <taxon>Hyphomicrobiales</taxon>
        <taxon>Aurantimonadaceae</taxon>
        <taxon>Martelella</taxon>
    </lineage>
</organism>
<dbReference type="PROSITE" id="PS00211">
    <property type="entry name" value="ABC_TRANSPORTER_1"/>
    <property type="match status" value="2"/>
</dbReference>
<keyword evidence="3" id="KW-0813">Transport</keyword>
<sequence>MTSETGIAGETDDIVLSVDGLSVEFRLRNSVFPAVREVSFKLKRGETLCLVGESGSGKSVTARSLLQIVDKPGRISAGKIVLSGGDKPVDITALKPTGPHIRAVRGGRIGLIFQEPMSALSPLHTIGDQIDEAIEIHLHLDKKEARKRTIELLRQVEIKNPEEMAKRYSFEYSGGMRQRVCIAMALACNPDILIADEPTTALDVTTQAEILDLIKRLQVEFGMAVLLITHDMGIVAEVADNVAVMRYGRLVEEGPVDRIFHAPAHPYTRHLLSMTRKLEHHAEVRETAAPTAEAKPILSVGGLTKYFGGGKGATSGLLAVDHVDLDLMPGENLGIVGESGSGKTTLGRLILRIIEASSGSVTYRDRSGREADVLTMNKKALRRYHAEMRLIFQDPFASLNPRMTVKQVVGDPLWINGLAKGRALEERVGALLEMVGLPQDAMDRYPHAFSGGQRQRIGIARALALNPRVIIADEATSALDVSIRSQILDLLLDLQTRLDLSFLFIAHDISVVRYFCDRVAVMHRGRVVETGTAEKICTAPDHPYTQALISAVPNPDPRNKRMLHRTRFDERAMPAG</sequence>
<dbReference type="InterPro" id="IPR017871">
    <property type="entry name" value="ABC_transporter-like_CS"/>
</dbReference>
<dbReference type="PROSITE" id="PS50893">
    <property type="entry name" value="ABC_TRANSPORTER_2"/>
    <property type="match status" value="2"/>
</dbReference>
<dbReference type="STRING" id="1486262.TM49_02830"/>
<dbReference type="EMBL" id="CP010803">
    <property type="protein sequence ID" value="AJY44868.1"/>
    <property type="molecule type" value="Genomic_DNA"/>
</dbReference>
<keyword evidence="5 7" id="KW-0067">ATP-binding</keyword>
<dbReference type="KEGG" id="mey:TM49_02830"/>
<dbReference type="Proteomes" id="UP000032611">
    <property type="component" value="Chromosome"/>
</dbReference>
<dbReference type="NCBIfam" id="NF008453">
    <property type="entry name" value="PRK11308.1"/>
    <property type="match status" value="2"/>
</dbReference>
<reference evidence="7 8" key="1">
    <citation type="journal article" date="2015" name="Genome Announc.">
        <title>Complete genome sequence of Martelella endophytica YC6887, which has antifungal activity associated with a halophyte.</title>
        <authorList>
            <person name="Khan A."/>
            <person name="Khan H."/>
            <person name="Chung E.J."/>
            <person name="Hossain M.T."/>
            <person name="Chung Y.R."/>
        </authorList>
    </citation>
    <scope>NUCLEOTIDE SEQUENCE [LARGE SCALE GENOMIC DNA]</scope>
    <source>
        <strain evidence="7">YC6887</strain>
    </source>
</reference>
<gene>
    <name evidence="7" type="ORF">TM49_02830</name>
</gene>
<dbReference type="SMART" id="SM00382">
    <property type="entry name" value="AAA"/>
    <property type="match status" value="2"/>
</dbReference>
<evidence type="ECO:0000256" key="4">
    <source>
        <dbReference type="ARBA" id="ARBA00022741"/>
    </source>
</evidence>
<dbReference type="GO" id="GO:0005886">
    <property type="term" value="C:plasma membrane"/>
    <property type="evidence" value="ECO:0007669"/>
    <property type="project" value="UniProtKB-SubCell"/>
</dbReference>
<keyword evidence="8" id="KW-1185">Reference proteome</keyword>
<dbReference type="CDD" id="cd03257">
    <property type="entry name" value="ABC_NikE_OppD_transporters"/>
    <property type="match status" value="2"/>
</dbReference>
<dbReference type="Pfam" id="PF00005">
    <property type="entry name" value="ABC_tran"/>
    <property type="match status" value="2"/>
</dbReference>
<dbReference type="InterPro" id="IPR003593">
    <property type="entry name" value="AAA+_ATPase"/>
</dbReference>
<dbReference type="HOGENOM" id="CLU_000604_86_2_5"/>
<dbReference type="Gene3D" id="3.40.50.300">
    <property type="entry name" value="P-loop containing nucleotide triphosphate hydrolases"/>
    <property type="match status" value="2"/>
</dbReference>
<dbReference type="GO" id="GO:0055085">
    <property type="term" value="P:transmembrane transport"/>
    <property type="evidence" value="ECO:0007669"/>
    <property type="project" value="UniProtKB-ARBA"/>
</dbReference>
<evidence type="ECO:0000259" key="6">
    <source>
        <dbReference type="PROSITE" id="PS50893"/>
    </source>
</evidence>
<dbReference type="GO" id="GO:0015833">
    <property type="term" value="P:peptide transport"/>
    <property type="evidence" value="ECO:0007669"/>
    <property type="project" value="InterPro"/>
</dbReference>
<dbReference type="PANTHER" id="PTHR43776">
    <property type="entry name" value="TRANSPORT ATP-BINDING PROTEIN"/>
    <property type="match status" value="1"/>
</dbReference>
<comment type="subcellular location">
    <subcellularLocation>
        <location evidence="1">Cell inner membrane</location>
        <topology evidence="1">Peripheral membrane protein</topology>
    </subcellularLocation>
</comment>
<dbReference type="SUPFAM" id="SSF52540">
    <property type="entry name" value="P-loop containing nucleoside triphosphate hydrolases"/>
    <property type="match status" value="2"/>
</dbReference>
<evidence type="ECO:0000313" key="7">
    <source>
        <dbReference type="EMBL" id="AJY44868.1"/>
    </source>
</evidence>
<dbReference type="NCBIfam" id="NF007739">
    <property type="entry name" value="PRK10419.1"/>
    <property type="match status" value="2"/>
</dbReference>
<accession>A0A0D5LNK4</accession>
<proteinExistence type="inferred from homology"/>
<dbReference type="PATRIC" id="fig|1486262.3.peg.586"/>
<comment type="similarity">
    <text evidence="2">Belongs to the ABC transporter superfamily.</text>
</comment>
<feature type="domain" description="ABC transporter" evidence="6">
    <location>
        <begin position="18"/>
        <end position="272"/>
    </location>
</feature>
<dbReference type="InterPro" id="IPR013563">
    <property type="entry name" value="Oligopep_ABC_C"/>
</dbReference>
<dbReference type="PANTHER" id="PTHR43776:SF7">
    <property type="entry name" value="D,D-DIPEPTIDE TRANSPORT ATP-BINDING PROTEIN DDPF-RELATED"/>
    <property type="match status" value="1"/>
</dbReference>
<dbReference type="InterPro" id="IPR050319">
    <property type="entry name" value="ABC_transp_ATP-bind"/>
</dbReference>
<dbReference type="GO" id="GO:0005524">
    <property type="term" value="F:ATP binding"/>
    <property type="evidence" value="ECO:0007669"/>
    <property type="project" value="UniProtKB-KW"/>
</dbReference>
<keyword evidence="4" id="KW-0547">Nucleotide-binding</keyword>
<dbReference type="FunFam" id="3.40.50.300:FF:000016">
    <property type="entry name" value="Oligopeptide ABC transporter ATP-binding component"/>
    <property type="match status" value="1"/>
</dbReference>
<dbReference type="InterPro" id="IPR003439">
    <property type="entry name" value="ABC_transporter-like_ATP-bd"/>
</dbReference>
<evidence type="ECO:0000256" key="2">
    <source>
        <dbReference type="ARBA" id="ARBA00005417"/>
    </source>
</evidence>
<dbReference type="GO" id="GO:0016887">
    <property type="term" value="F:ATP hydrolysis activity"/>
    <property type="evidence" value="ECO:0007669"/>
    <property type="project" value="InterPro"/>
</dbReference>
<dbReference type="Pfam" id="PF08352">
    <property type="entry name" value="oligo_HPY"/>
    <property type="match status" value="2"/>
</dbReference>
<name>A0A0D5LNK4_MAREN</name>
<feature type="domain" description="ABC transporter" evidence="6">
    <location>
        <begin position="298"/>
        <end position="549"/>
    </location>
</feature>